<gene>
    <name evidence="1" type="ORF">DN745_08735</name>
</gene>
<proteinExistence type="predicted"/>
<dbReference type="Proteomes" id="UP000249799">
    <property type="component" value="Chromosome"/>
</dbReference>
<name>A0A2Z4FL37_9DELT</name>
<dbReference type="KEGG" id="bsed:DN745_08735"/>
<sequence>MRRTELTKQTARKKGMAAAGSAALTMLFVLFSPYFLLAGIPATTWLTYRWLRYRAEWGLRF</sequence>
<accession>A0A2Z4FL37</accession>
<reference evidence="1 2" key="1">
    <citation type="submission" date="2018-06" db="EMBL/GenBank/DDBJ databases">
        <title>Lujinxingia sediminis gen. nov. sp. nov., a new facultative anaerobic member of the class Deltaproteobacteria, and proposal of Lujinxingaceae fam. nov.</title>
        <authorList>
            <person name="Guo L.-Y."/>
            <person name="Li C.-M."/>
            <person name="Wang S."/>
            <person name="Du Z.-J."/>
        </authorList>
    </citation>
    <scope>NUCLEOTIDE SEQUENCE [LARGE SCALE GENOMIC DNA]</scope>
    <source>
        <strain evidence="1 2">FA350</strain>
    </source>
</reference>
<evidence type="ECO:0000313" key="1">
    <source>
        <dbReference type="EMBL" id="AWV89418.1"/>
    </source>
</evidence>
<dbReference type="AlphaFoldDB" id="A0A2Z4FL37"/>
<dbReference type="OrthoDB" id="5521516at2"/>
<dbReference type="RefSeq" id="WP_111334015.1">
    <property type="nucleotide sequence ID" value="NZ_CP030032.1"/>
</dbReference>
<organism evidence="1 2">
    <name type="scientific">Bradymonas sediminis</name>
    <dbReference type="NCBI Taxonomy" id="1548548"/>
    <lineage>
        <taxon>Bacteria</taxon>
        <taxon>Deltaproteobacteria</taxon>
        <taxon>Bradymonadales</taxon>
        <taxon>Bradymonadaceae</taxon>
        <taxon>Bradymonas</taxon>
    </lineage>
</organism>
<keyword evidence="2" id="KW-1185">Reference proteome</keyword>
<protein>
    <submittedName>
        <fullName evidence="1">Uncharacterized protein</fullName>
    </submittedName>
</protein>
<evidence type="ECO:0000313" key="2">
    <source>
        <dbReference type="Proteomes" id="UP000249799"/>
    </source>
</evidence>
<dbReference type="EMBL" id="CP030032">
    <property type="protein sequence ID" value="AWV89418.1"/>
    <property type="molecule type" value="Genomic_DNA"/>
</dbReference>